<feature type="region of interest" description="Disordered" evidence="1">
    <location>
        <begin position="23"/>
        <end position="75"/>
    </location>
</feature>
<protein>
    <submittedName>
        <fullName evidence="3">Uncharacterized protein</fullName>
    </submittedName>
</protein>
<reference evidence="3" key="1">
    <citation type="submission" date="2022-11" db="UniProtKB">
        <authorList>
            <consortium name="WormBaseParasite"/>
        </authorList>
    </citation>
    <scope>IDENTIFICATION</scope>
</reference>
<organism evidence="2 3">
    <name type="scientific">Meloidogyne floridensis</name>
    <dbReference type="NCBI Taxonomy" id="298350"/>
    <lineage>
        <taxon>Eukaryota</taxon>
        <taxon>Metazoa</taxon>
        <taxon>Ecdysozoa</taxon>
        <taxon>Nematoda</taxon>
        <taxon>Chromadorea</taxon>
        <taxon>Rhabditida</taxon>
        <taxon>Tylenchina</taxon>
        <taxon>Tylenchomorpha</taxon>
        <taxon>Tylenchoidea</taxon>
        <taxon>Meloidogynidae</taxon>
        <taxon>Meloidogyninae</taxon>
        <taxon>Meloidogyne</taxon>
    </lineage>
</organism>
<evidence type="ECO:0000313" key="2">
    <source>
        <dbReference type="Proteomes" id="UP000887560"/>
    </source>
</evidence>
<evidence type="ECO:0000313" key="3">
    <source>
        <dbReference type="WBParaSite" id="scf7180000418539.g2542"/>
    </source>
</evidence>
<dbReference type="Proteomes" id="UP000887560">
    <property type="component" value="Unplaced"/>
</dbReference>
<keyword evidence="2" id="KW-1185">Reference proteome</keyword>
<proteinExistence type="predicted"/>
<name>A0A915NMR3_9BILA</name>
<accession>A0A915NMR3</accession>
<dbReference type="AlphaFoldDB" id="A0A915NMR3"/>
<dbReference type="WBParaSite" id="scf7180000418539.g2542">
    <property type="protein sequence ID" value="scf7180000418539.g2542"/>
    <property type="gene ID" value="scf7180000418539.g2542"/>
</dbReference>
<sequence>LLTTRSTRHRRLHKLTTSTQLDNIDDNITTPRQSLSTTSQVNDNITTPRQSLSTTSQVNDNITTPRQSLSTTSQVNDNITTLRQLCRRQYNLSTQSTN</sequence>
<evidence type="ECO:0000256" key="1">
    <source>
        <dbReference type="SAM" id="MobiDB-lite"/>
    </source>
</evidence>